<evidence type="ECO:0000256" key="5">
    <source>
        <dbReference type="ARBA" id="ARBA00022490"/>
    </source>
</evidence>
<feature type="domain" description="HOOK N-terminal" evidence="21">
    <location>
        <begin position="89"/>
        <end position="176"/>
    </location>
</feature>
<feature type="compositionally biased region" description="Basic and acidic residues" evidence="19">
    <location>
        <begin position="679"/>
        <end position="688"/>
    </location>
</feature>
<evidence type="ECO:0000256" key="9">
    <source>
        <dbReference type="ARBA" id="ARBA00023034"/>
    </source>
</evidence>
<comment type="caution">
    <text evidence="22">The sequence shown here is derived from an EMBL/GenBank/DDBJ whole genome shotgun (WGS) entry which is preliminary data.</text>
</comment>
<keyword evidence="5" id="KW-0963">Cytoplasm</keyword>
<reference evidence="22 23" key="1">
    <citation type="journal article" date="2020" name="Nature">
        <title>Six reference-quality genomes reveal evolution of bat adaptations.</title>
        <authorList>
            <person name="Jebb D."/>
            <person name="Huang Z."/>
            <person name="Pippel M."/>
            <person name="Hughes G.M."/>
            <person name="Lavrichenko K."/>
            <person name="Devanna P."/>
            <person name="Winkler S."/>
            <person name="Jermiin L.S."/>
            <person name="Skirmuntt E.C."/>
            <person name="Katzourakis A."/>
            <person name="Burkitt-Gray L."/>
            <person name="Ray D.A."/>
            <person name="Sullivan K.A.M."/>
            <person name="Roscito J.G."/>
            <person name="Kirilenko B.M."/>
            <person name="Davalos L.M."/>
            <person name="Corthals A.P."/>
            <person name="Power M.L."/>
            <person name="Jones G."/>
            <person name="Ransome R.D."/>
            <person name="Dechmann D.K.N."/>
            <person name="Locatelli A.G."/>
            <person name="Puechmaille S.J."/>
            <person name="Fedrigo O."/>
            <person name="Jarvis E.D."/>
            <person name="Hiller M."/>
            <person name="Vernes S.C."/>
            <person name="Myers E.W."/>
            <person name="Teeling E.C."/>
        </authorList>
    </citation>
    <scope>NUCLEOTIDE SEQUENCE [LARGE SCALE GENOMIC DNA]</scope>
    <source>
        <strain evidence="22">MRouAeg1</strain>
        <tissue evidence="22">Muscle</tissue>
    </source>
</reference>
<evidence type="ECO:0000256" key="3">
    <source>
        <dbReference type="ARBA" id="ARBA00004267"/>
    </source>
</evidence>
<dbReference type="PANTHER" id="PTHR18947">
    <property type="entry name" value="HOOK PROTEINS"/>
    <property type="match status" value="1"/>
</dbReference>
<keyword evidence="23" id="KW-1185">Reference proteome</keyword>
<feature type="coiled-coil region" evidence="18">
    <location>
        <begin position="1087"/>
        <end position="1300"/>
    </location>
</feature>
<evidence type="ECO:0000256" key="14">
    <source>
        <dbReference type="ARBA" id="ARBA00064574"/>
    </source>
</evidence>
<feature type="region of interest" description="Disordered" evidence="19">
    <location>
        <begin position="506"/>
        <end position="620"/>
    </location>
</feature>
<feature type="region of interest" description="Disordered" evidence="19">
    <location>
        <begin position="632"/>
        <end position="730"/>
    </location>
</feature>
<evidence type="ECO:0000256" key="8">
    <source>
        <dbReference type="ARBA" id="ARBA00023016"/>
    </source>
</evidence>
<dbReference type="GO" id="GO:0030705">
    <property type="term" value="P:cytoskeleton-dependent intracellular transport"/>
    <property type="evidence" value="ECO:0007669"/>
    <property type="project" value="InterPro"/>
</dbReference>
<feature type="compositionally biased region" description="Polar residues" evidence="19">
    <location>
        <begin position="609"/>
        <end position="619"/>
    </location>
</feature>
<comment type="subcellular location">
    <subcellularLocation>
        <location evidence="3">Cytoplasm</location>
        <location evidence="3">Cytoskeleton</location>
        <location evidence="3">Microtubule organizing center</location>
    </subcellularLocation>
    <subcellularLocation>
        <location evidence="2">Endoplasmic reticulum</location>
    </subcellularLocation>
    <subcellularLocation>
        <location evidence="4">Golgi apparatus</location>
    </subcellularLocation>
    <subcellularLocation>
        <location evidence="1">Membrane</location>
        <topology evidence="1">Peripheral membrane protein</topology>
    </subcellularLocation>
</comment>
<feature type="coiled-coil region" evidence="18">
    <location>
        <begin position="252"/>
        <end position="424"/>
    </location>
</feature>
<accession>A0A7J8GX57</accession>
<feature type="compositionally biased region" description="Low complexity" evidence="19">
    <location>
        <begin position="540"/>
        <end position="552"/>
    </location>
</feature>
<keyword evidence="7" id="KW-0256">Endoplasmic reticulum</keyword>
<evidence type="ECO:0000256" key="10">
    <source>
        <dbReference type="ARBA" id="ARBA00023054"/>
    </source>
</evidence>
<dbReference type="GO" id="GO:0051959">
    <property type="term" value="F:dynein light intermediate chain binding"/>
    <property type="evidence" value="ECO:0007669"/>
    <property type="project" value="TreeGrafter"/>
</dbReference>
<dbReference type="GO" id="GO:0005813">
    <property type="term" value="C:centrosome"/>
    <property type="evidence" value="ECO:0007669"/>
    <property type="project" value="TreeGrafter"/>
</dbReference>
<feature type="compositionally biased region" description="Basic and acidic residues" evidence="19">
    <location>
        <begin position="1448"/>
        <end position="1469"/>
    </location>
</feature>
<dbReference type="GO" id="GO:0031122">
    <property type="term" value="P:cytoplasmic microtubule organization"/>
    <property type="evidence" value="ECO:0007669"/>
    <property type="project" value="TreeGrafter"/>
</dbReference>
<feature type="coiled-coil region" evidence="18">
    <location>
        <begin position="989"/>
        <end position="1037"/>
    </location>
</feature>
<dbReference type="PANTHER" id="PTHR18947:SF35">
    <property type="entry name" value="COILED-COIL DOMAIN-CONTAINING PROTEIN 88B"/>
    <property type="match status" value="1"/>
</dbReference>
<protein>
    <recommendedName>
        <fullName evidence="15">Coiled-coil domain-containing protein 88B</fullName>
    </recommendedName>
    <alternativeName>
        <fullName evidence="16">Gipie</fullName>
    </alternativeName>
    <alternativeName>
        <fullName evidence="17">Hook-related protein 3</fullName>
    </alternativeName>
</protein>
<dbReference type="InterPro" id="IPR036872">
    <property type="entry name" value="CH_dom_sf"/>
</dbReference>
<dbReference type="Proteomes" id="UP000593571">
    <property type="component" value="Unassembled WGS sequence"/>
</dbReference>
<proteinExistence type="inferred from homology"/>
<feature type="signal peptide" evidence="20">
    <location>
        <begin position="1"/>
        <end position="31"/>
    </location>
</feature>
<comment type="similarity">
    <text evidence="13">Belongs to the CCDC88 family.</text>
</comment>
<evidence type="ECO:0000256" key="20">
    <source>
        <dbReference type="SAM" id="SignalP"/>
    </source>
</evidence>
<feature type="region of interest" description="Disordered" evidence="19">
    <location>
        <begin position="1328"/>
        <end position="1476"/>
    </location>
</feature>
<feature type="coiled-coil region" evidence="18">
    <location>
        <begin position="453"/>
        <end position="480"/>
    </location>
</feature>
<evidence type="ECO:0000256" key="7">
    <source>
        <dbReference type="ARBA" id="ARBA00022824"/>
    </source>
</evidence>
<feature type="region of interest" description="Disordered" evidence="19">
    <location>
        <begin position="771"/>
        <end position="792"/>
    </location>
</feature>
<organism evidence="22 23">
    <name type="scientific">Rousettus aegyptiacus</name>
    <name type="common">Egyptian fruit bat</name>
    <name type="synonym">Pteropus aegyptiacus</name>
    <dbReference type="NCBI Taxonomy" id="9407"/>
    <lineage>
        <taxon>Eukaryota</taxon>
        <taxon>Metazoa</taxon>
        <taxon>Chordata</taxon>
        <taxon>Craniata</taxon>
        <taxon>Vertebrata</taxon>
        <taxon>Euteleostomi</taxon>
        <taxon>Mammalia</taxon>
        <taxon>Eutheria</taxon>
        <taxon>Laurasiatheria</taxon>
        <taxon>Chiroptera</taxon>
        <taxon>Yinpterochiroptera</taxon>
        <taxon>Pteropodoidea</taxon>
        <taxon>Pteropodidae</taxon>
        <taxon>Rousettinae</taxon>
        <taxon>Rousettus</taxon>
    </lineage>
</organism>
<keyword evidence="8" id="KW-0346">Stress response</keyword>
<evidence type="ECO:0000256" key="6">
    <source>
        <dbReference type="ARBA" id="ARBA00022553"/>
    </source>
</evidence>
<dbReference type="Gene3D" id="1.10.418.10">
    <property type="entry name" value="Calponin-like domain"/>
    <property type="match status" value="1"/>
</dbReference>
<dbReference type="SUPFAM" id="SSF116907">
    <property type="entry name" value="Hook domain"/>
    <property type="match status" value="1"/>
</dbReference>
<feature type="chain" id="PRO_5029481461" description="Coiled-coil domain-containing protein 88B" evidence="20">
    <location>
        <begin position="32"/>
        <end position="1476"/>
    </location>
</feature>
<comment type="subunit">
    <text evidence="14">Homodimer. Interacts with DOCK8. Interacts (via C-terminus) with intact microtubules. Interacts with dynein-dynactin motor complex. Interacts (via C-terminus) with HSPA5.</text>
</comment>
<evidence type="ECO:0000256" key="11">
    <source>
        <dbReference type="ARBA" id="ARBA00023136"/>
    </source>
</evidence>
<feature type="compositionally biased region" description="Polar residues" evidence="19">
    <location>
        <begin position="579"/>
        <end position="597"/>
    </location>
</feature>
<evidence type="ECO:0000256" key="19">
    <source>
        <dbReference type="SAM" id="MobiDB-lite"/>
    </source>
</evidence>
<evidence type="ECO:0000313" key="23">
    <source>
        <dbReference type="Proteomes" id="UP000593571"/>
    </source>
</evidence>
<evidence type="ECO:0000256" key="17">
    <source>
        <dbReference type="ARBA" id="ARBA00078746"/>
    </source>
</evidence>
<keyword evidence="6" id="KW-0597">Phosphoprotein</keyword>
<dbReference type="EMBL" id="JACASE010000005">
    <property type="protein sequence ID" value="KAF6464401.1"/>
    <property type="molecule type" value="Genomic_DNA"/>
</dbReference>
<evidence type="ECO:0000256" key="12">
    <source>
        <dbReference type="ARBA" id="ARBA00023212"/>
    </source>
</evidence>
<gene>
    <name evidence="22" type="ORF">HJG63_002311</name>
</gene>
<keyword evidence="10 18" id="KW-0175">Coiled coil</keyword>
<keyword evidence="20" id="KW-0732">Signal</keyword>
<evidence type="ECO:0000313" key="22">
    <source>
        <dbReference type="EMBL" id="KAF6464401.1"/>
    </source>
</evidence>
<dbReference type="GO" id="GO:0005783">
    <property type="term" value="C:endoplasmic reticulum"/>
    <property type="evidence" value="ECO:0007669"/>
    <property type="project" value="UniProtKB-SubCell"/>
</dbReference>
<evidence type="ECO:0000259" key="21">
    <source>
        <dbReference type="Pfam" id="PF19047"/>
    </source>
</evidence>
<evidence type="ECO:0000256" key="4">
    <source>
        <dbReference type="ARBA" id="ARBA00004555"/>
    </source>
</evidence>
<keyword evidence="9" id="KW-0333">Golgi apparatus</keyword>
<dbReference type="GO" id="GO:0016020">
    <property type="term" value="C:membrane"/>
    <property type="evidence" value="ECO:0007669"/>
    <property type="project" value="UniProtKB-SubCell"/>
</dbReference>
<evidence type="ECO:0000256" key="15">
    <source>
        <dbReference type="ARBA" id="ARBA00068574"/>
    </source>
</evidence>
<dbReference type="InterPro" id="IPR043936">
    <property type="entry name" value="HOOK_N"/>
</dbReference>
<dbReference type="GO" id="GO:0005794">
    <property type="term" value="C:Golgi apparatus"/>
    <property type="evidence" value="ECO:0007669"/>
    <property type="project" value="UniProtKB-SubCell"/>
</dbReference>
<keyword evidence="12" id="KW-0206">Cytoskeleton</keyword>
<evidence type="ECO:0000256" key="1">
    <source>
        <dbReference type="ARBA" id="ARBA00004170"/>
    </source>
</evidence>
<dbReference type="Pfam" id="PF19047">
    <property type="entry name" value="HOOK_N"/>
    <property type="match status" value="1"/>
</dbReference>
<feature type="compositionally biased region" description="Polar residues" evidence="19">
    <location>
        <begin position="559"/>
        <end position="569"/>
    </location>
</feature>
<name>A0A7J8GX57_ROUAE</name>
<evidence type="ECO:0000256" key="2">
    <source>
        <dbReference type="ARBA" id="ARBA00004240"/>
    </source>
</evidence>
<sequence>MDRGKGPRLRDFLNGSLATWVLGLAGLVGEAEEPEGEEEEEGEGPLCPEKRFLRLSDGALLLRVLGIIAPGSRGGPRAISSHNGPAAGRVRNLNHLWGRLRDFYQEELQLLILSPPPDLQTLGFDPFSEEAVEELEGILRLLLGASVQCEHRELFIRHIQGLSLEVQSELAAVIQEVTQPGAGMVLALAGPEPGELAPPELEMLSRSLMGTLLRLARERDVGAQRLAELLLEREPAPSVPAAPARTPLEGPSHHLALQLANAKAQLRRLRQELEEKAELLLDSQAEVQGLEAEIRRLRQEAQALSGQAKRAELYREEAETLRERAGRLPRLQEELRRCRERLQAAEACKGQLEEERALSGTLEASKALLEEQLEAAQERCARLHETQRENLLLRTRLGEAHAELDSLRHQVDQLAEENVELELELQRSLEPPPGSPGEAPLPGVAPSLHEEVREAEAGRLRTLERENQELRALLQVLQGQPGGQHPLLEEQSEACVVRELAVAPQTRLASDHGPQGLAGPVGDEGLQALDRQSGDKGPQALDLASPASDSALEGLAECPQTSDSDSQVMERTPQVATVAPQTSDLMPQKSSPAVKTQESLEKAGHGAPLQTSASVTSAQGPEIKKLLLGGETGESVPEAQGLRQEVPESKPGPSGPSLCVQLEKQKTPDQGLDLPKGQTDAREHEQRLEGMVGDPAPQETQQKPKGAPEAQTLEGPVPGEVLASGDPEQEALREEVVRLRREAESLRAELEAQARRLEARGTEAARLSEELAQARRAEAEAHREAEAQAREQARLREAVEGAGRELEAASREREALAEALAASGRERRQWEREGPRLRARAEAAEERLQVLESEGRQHMEEAERERRERQALKEELERAVVRGQELGARLEQLQSELEQAALERQEFLQEQEFQHQRYQSLEKLLEAELQAAATSKEEALMELKKRALQLEEELYQLRQGPVGPEPQEHAAPRVTEAQSGRLIEVERSNATLVAEKAALQGQLQLLEGQLGSLKGRAQELLLQSQQAQEHSSRLQAEKSVLEMQGQELHRKLGVLEEEVQAARQSQEETRGQQQALLRDHEALAQLQRRQEAELEGLLARHRDLKANMRALELAHRELQGRHEQLQAQKANVEAQEVALLAERERLMQDGHRQRGLEEELRRLQSEHDRAQMLLAEVSRERGELQGERGELRGRLARLELERAQLEMQSQRLRESNQQLDLSACRLTTQCELLTELRSAQEEENRQLLAEVQALSRENRQLLERSLESRDHLHREQREYLDQLNALRREKQKLVEKIMDQYRVLEPGPLPRTKKGSWLADKVKRLMRPRREGGLHGGPRPWADGAGSTESLGGPPEMELSEGREADGTGSPSPAPMRRAQSSLCLRDETLAGGQRRKLSSRFPVGRSSESFSPGDTPRQRFRQRWPGPTSGSRGKGSGVGWDGSIETLAEHEADASREDLEVQDPEKRPLAPSLSQ</sequence>
<dbReference type="FunFam" id="1.10.418.10:FF:000076">
    <property type="entry name" value="Coiled-coil domain containing 88B"/>
    <property type="match status" value="1"/>
</dbReference>
<keyword evidence="11" id="KW-0472">Membrane</keyword>
<evidence type="ECO:0000256" key="18">
    <source>
        <dbReference type="SAM" id="Coils"/>
    </source>
</evidence>
<dbReference type="GO" id="GO:0008017">
    <property type="term" value="F:microtubule binding"/>
    <property type="evidence" value="ECO:0007669"/>
    <property type="project" value="TreeGrafter"/>
</dbReference>
<evidence type="ECO:0000256" key="16">
    <source>
        <dbReference type="ARBA" id="ARBA00075405"/>
    </source>
</evidence>
<evidence type="ECO:0000256" key="13">
    <source>
        <dbReference type="ARBA" id="ARBA00061299"/>
    </source>
</evidence>